<keyword evidence="1" id="KW-0732">Signal</keyword>
<proteinExistence type="predicted"/>
<evidence type="ECO:0000256" key="1">
    <source>
        <dbReference type="ARBA" id="ARBA00022729"/>
    </source>
</evidence>
<keyword evidence="4" id="KW-1185">Reference proteome</keyword>
<dbReference type="InterPro" id="IPR013783">
    <property type="entry name" value="Ig-like_fold"/>
</dbReference>
<feature type="domain" description="Secretion system C-terminal sorting" evidence="2">
    <location>
        <begin position="1432"/>
        <end position="1504"/>
    </location>
</feature>
<dbReference type="OrthoDB" id="1308298at2"/>
<evidence type="ECO:0000313" key="4">
    <source>
        <dbReference type="Proteomes" id="UP000249518"/>
    </source>
</evidence>
<sequence length="1505" mass="158366">MNNFTHTIFTRSRNSISKLIAILGLLIAVAISGLSYGQTQPSMVVRGSINGFGNSAMTYRASLNQTWITTIQATSSNSNAGFLFANNNSFSPKWSRGDAVTINAQTDWYNNTGDGTYNQVNGRFYTFIIRDAASFTNTRGYLFETTAAPVTVSTVSQSPIAANVVTGNAVTVTATTSANLPTGQGVFLRYSTNNFSTSTVVNMTGSGTSYAATIPAATNTAGATVVYYVFTSGGTAAISSADADFATINLNNNNGSNYSYNVTSITPAISAVSAAPNNGISTNAYNGSTITLNGTNLAGVTLVTLSSNPANPITIPSNVSNTVLSFTLPSGYSGTATVSHPTNGSSTASATSISNIGFISTGSGGNWNVGASWLGGTAPSASTNLATISSGAPITLNTNIAIANLTINSSGIFTASDATPRTITISNGGLITNNGIFTAGDGTVAFAGSATVSGTLTFNNATIAGGVNFGIGSTISGNLTINPGGFVSTNAPTYNSSATLRYNTGGPYGRGTEWSATSGRGYPHHVQISGNTTLDVHNGQDTQRQIAGNLTVDTGSTFTTSSMNVADQPIGVIILGNIINDGTFTLATSADRVRCVNFNNNSGATATLSTAVGGDLELTGNLIDNATFNANTRAVFFTGSGTQDISGSGTFAIDYMVLNKPSGTVRLLNNLLCEGPNGGNAITLTNTTDILDLNGFTATFGKTVPSPNQVNSGFAGNGFIRGGGNSSIILLGDGVMGTFRFDQTIPGTTNGLNNLTINRTGTASIILGNPLLINNTLTLQSGQFIIASSELTLRGPIVRTSPGIVSPSTGTIIFSGDSPQTIPAGSFNSFSTLTISNTSGVTSSQTISVSSTLNVDGILNMQTFALGGNFSVTSGIGKLRTQNSSSTPIPTNRTWNFEVELHRNGNQTVPVGTYSNLTLTTGGIKSIVNSVNISGDLVVTSPATASVGQNISFTGSSTQNIAGLAYNNIVFSGVGTKTFTSNASVSSQSVLSFSEENIGTVDFDGTSDDLIFELKSDIQGTTQVSNSNGWILSGKVVAQRFMPSKRAWRLLTSPLKGASNSSIFENWQGVDQEGVLLWHPQGTPSNGLTVGPQPNIWSHNGTNWNAVTDTTVPNSFYNEEKNNSFLVFPVGPHGSGNIAYTDDAFETTLKPRGNLITGDVTYNNLTANRYHLIGNPYASPLNTESLSMSNPDFTFWLLDPSLGILGGYYTFNGIEWTPLPPNDFAGEPDNTFIQSGQAFFVRSSTSSSFVFEESHKEYGNSDTWFERSSIQNTTDNKIRVLLDKQTNNQWQLADGILSVSGSNYANEVNQQDALKVSNFNENILFRNGTSNLAIEYLNLPILETMQPIRLTGTSAISYRLRVRTEGYVLSDLQPVLQDTQTGTNHIIPTDGSTIEIPFTGVVSNASNPDARFRIVYESVLNIDQPTASNFSVYPNPVDNGQFHIDFRTLPSTASYTISTLLGQHVQQGTLTDTRNTVFLTHLEKGIYLLQVTQDDKVITKKLYIQ</sequence>
<dbReference type="Proteomes" id="UP000249518">
    <property type="component" value="Unassembled WGS sequence"/>
</dbReference>
<gene>
    <name evidence="3" type="ORF">B0I10_11010</name>
</gene>
<dbReference type="EMBL" id="QLSV01000010">
    <property type="protein sequence ID" value="RAR47217.1"/>
    <property type="molecule type" value="Genomic_DNA"/>
</dbReference>
<comment type="caution">
    <text evidence="3">The sequence shown here is derived from an EMBL/GenBank/DDBJ whole genome shotgun (WGS) entry which is preliminary data.</text>
</comment>
<dbReference type="NCBIfam" id="TIGR04183">
    <property type="entry name" value="Por_Secre_tail"/>
    <property type="match status" value="1"/>
</dbReference>
<evidence type="ECO:0000259" key="2">
    <source>
        <dbReference type="Pfam" id="PF18962"/>
    </source>
</evidence>
<dbReference type="Gene3D" id="2.60.40.10">
    <property type="entry name" value="Immunoglobulins"/>
    <property type="match status" value="1"/>
</dbReference>
<name>A0A328WRZ7_9FLAO</name>
<reference evidence="3 4" key="1">
    <citation type="submission" date="2018-06" db="EMBL/GenBank/DDBJ databases">
        <title>Genomic Encyclopedia of Type Strains, Phase III (KMG-III): the genomes of soil and plant-associated and newly described type strains.</title>
        <authorList>
            <person name="Whitman W."/>
        </authorList>
    </citation>
    <scope>NUCLEOTIDE SEQUENCE [LARGE SCALE GENOMIC DNA]</scope>
    <source>
        <strain evidence="3 4">CGMCC 1.12504</strain>
    </source>
</reference>
<accession>A0A328WRZ7</accession>
<dbReference type="Pfam" id="PF18962">
    <property type="entry name" value="Por_Secre_tail"/>
    <property type="match status" value="1"/>
</dbReference>
<protein>
    <submittedName>
        <fullName evidence="3">Putative secreted protein (Por secretion system target)</fullName>
    </submittedName>
</protein>
<evidence type="ECO:0000313" key="3">
    <source>
        <dbReference type="EMBL" id="RAR47217.1"/>
    </source>
</evidence>
<dbReference type="InterPro" id="IPR026444">
    <property type="entry name" value="Secre_tail"/>
</dbReference>
<dbReference type="RefSeq" id="WP_112086493.1">
    <property type="nucleotide sequence ID" value="NZ_QLSV01000010.1"/>
</dbReference>
<organism evidence="3 4">
    <name type="scientific">Flavobacterium lacus</name>
    <dbReference type="NCBI Taxonomy" id="1353778"/>
    <lineage>
        <taxon>Bacteria</taxon>
        <taxon>Pseudomonadati</taxon>
        <taxon>Bacteroidota</taxon>
        <taxon>Flavobacteriia</taxon>
        <taxon>Flavobacteriales</taxon>
        <taxon>Flavobacteriaceae</taxon>
        <taxon>Flavobacterium</taxon>
    </lineage>
</organism>